<comment type="caution">
    <text evidence="2">The sequence shown here is derived from an EMBL/GenBank/DDBJ whole genome shotgun (WGS) entry which is preliminary data.</text>
</comment>
<accession>A0ABT3P932</accession>
<dbReference type="PROSITE" id="PS51257">
    <property type="entry name" value="PROKAR_LIPOPROTEIN"/>
    <property type="match status" value="1"/>
</dbReference>
<evidence type="ECO:0000313" key="2">
    <source>
        <dbReference type="EMBL" id="MCW8109283.1"/>
    </source>
</evidence>
<evidence type="ECO:0000313" key="3">
    <source>
        <dbReference type="Proteomes" id="UP001142810"/>
    </source>
</evidence>
<gene>
    <name evidence="2" type="ORF">OPS25_12310</name>
</gene>
<name>A0ABT3P932_9ALTE</name>
<keyword evidence="3" id="KW-1185">Reference proteome</keyword>
<keyword evidence="1" id="KW-0732">Signal</keyword>
<feature type="signal peptide" evidence="1">
    <location>
        <begin position="1"/>
        <end position="18"/>
    </location>
</feature>
<organism evidence="2 3">
    <name type="scientific">Alteromonas aquimaris</name>
    <dbReference type="NCBI Taxonomy" id="2998417"/>
    <lineage>
        <taxon>Bacteria</taxon>
        <taxon>Pseudomonadati</taxon>
        <taxon>Pseudomonadota</taxon>
        <taxon>Gammaproteobacteria</taxon>
        <taxon>Alteromonadales</taxon>
        <taxon>Alteromonadaceae</taxon>
        <taxon>Alteromonas/Salinimonas group</taxon>
        <taxon>Alteromonas</taxon>
    </lineage>
</organism>
<protein>
    <submittedName>
        <fullName evidence="2">Uncharacterized protein</fullName>
    </submittedName>
</protein>
<dbReference type="Proteomes" id="UP001142810">
    <property type="component" value="Unassembled WGS sequence"/>
</dbReference>
<evidence type="ECO:0000256" key="1">
    <source>
        <dbReference type="SAM" id="SignalP"/>
    </source>
</evidence>
<reference evidence="2" key="1">
    <citation type="submission" date="2022-11" db="EMBL/GenBank/DDBJ databases">
        <title>Alteromonas sp. nov., isolated from sea water of the Qingdao.</title>
        <authorList>
            <person name="Wang Q."/>
        </authorList>
    </citation>
    <scope>NUCLEOTIDE SEQUENCE</scope>
    <source>
        <strain evidence="2">ASW11-7</strain>
    </source>
</reference>
<feature type="chain" id="PRO_5045957275" evidence="1">
    <location>
        <begin position="19"/>
        <end position="135"/>
    </location>
</feature>
<sequence>MKKFIAILFVSLSGLSCASTLDELSHCGIDVSRKFDGRDDEYVEVQIDIDQSDLTIEECKKIGVVTLSNFKTSEWTYFNIENAKASVNFRLKVEGIDVYEIMLAPEDIDTVPVADRLSHYIRISASDLVSKTSLP</sequence>
<dbReference type="EMBL" id="JAPFRD010000011">
    <property type="protein sequence ID" value="MCW8109283.1"/>
    <property type="molecule type" value="Genomic_DNA"/>
</dbReference>
<dbReference type="RefSeq" id="WP_265618035.1">
    <property type="nucleotide sequence ID" value="NZ_JAPFRD010000011.1"/>
</dbReference>
<proteinExistence type="predicted"/>